<evidence type="ECO:0000256" key="2">
    <source>
        <dbReference type="ARBA" id="ARBA00022729"/>
    </source>
</evidence>
<dbReference type="InterPro" id="IPR006127">
    <property type="entry name" value="ZnuA-like"/>
</dbReference>
<dbReference type="PANTHER" id="PTHR42953">
    <property type="entry name" value="HIGH-AFFINITY ZINC UPTAKE SYSTEM PROTEIN ZNUA-RELATED"/>
    <property type="match status" value="1"/>
</dbReference>
<name>A0A9E9C9X6_9CYAN</name>
<feature type="region of interest" description="Disordered" evidence="4">
    <location>
        <begin position="35"/>
        <end position="57"/>
    </location>
</feature>
<feature type="compositionally biased region" description="Basic and acidic residues" evidence="4">
    <location>
        <begin position="158"/>
        <end position="183"/>
    </location>
</feature>
<dbReference type="GO" id="GO:0046872">
    <property type="term" value="F:metal ion binding"/>
    <property type="evidence" value="ECO:0007669"/>
    <property type="project" value="InterPro"/>
</dbReference>
<evidence type="ECO:0000256" key="4">
    <source>
        <dbReference type="SAM" id="MobiDB-lite"/>
    </source>
</evidence>
<feature type="signal peptide" evidence="5">
    <location>
        <begin position="1"/>
        <end position="28"/>
    </location>
</feature>
<dbReference type="Proteomes" id="UP001163152">
    <property type="component" value="Chromosome"/>
</dbReference>
<sequence>MSQLSNLSSRPPKLSRKLVLLSAIATFATGLGSCAPSTPTATDSAGTDTTNPVASADTSDAETLTIVTTTIPVTNFTEAVAGDRAEVTYLLPPNVGPHDFQAKPDDVRAIAAADVLVQNGLELETFLDSLIENANNPNLQVIDTSEGIVPIANEEPYGHSHAHDEAHAHGDHAHDHDHAHDQEDLSTATTGTSHAHAHGEFDPHIWLDPQKAIQQVENIRDGLIAVDPEGEAIYTENAAAYIQELETLDAEIAEMLQPYRGQKFVTYHDFAFYFAQRYALEAEYLVGLPEENPSPDDVKRVLETAGSANLKVLLTEPQASNSKFSALASDLDVQVSSFDPMETGGSDSLSADYYLRIMRENVENLRSAFEQSQASTLRWTVAQFPRSIALLDCLTA</sequence>
<keyword evidence="7" id="KW-1185">Reference proteome</keyword>
<dbReference type="GO" id="GO:0030001">
    <property type="term" value="P:metal ion transport"/>
    <property type="evidence" value="ECO:0007669"/>
    <property type="project" value="InterPro"/>
</dbReference>
<dbReference type="AlphaFoldDB" id="A0A9E9C9X6"/>
<dbReference type="Gene3D" id="3.40.50.1980">
    <property type="entry name" value="Nitrogenase molybdenum iron protein domain"/>
    <property type="match status" value="2"/>
</dbReference>
<dbReference type="PRINTS" id="PR00690">
    <property type="entry name" value="ADHESNFAMILY"/>
</dbReference>
<organism evidence="6 7">
    <name type="scientific">Thermocoleostomius sinensis A174</name>
    <dbReference type="NCBI Taxonomy" id="2016057"/>
    <lineage>
        <taxon>Bacteria</taxon>
        <taxon>Bacillati</taxon>
        <taxon>Cyanobacteriota</taxon>
        <taxon>Cyanophyceae</taxon>
        <taxon>Oculatellales</taxon>
        <taxon>Oculatellaceae</taxon>
        <taxon>Thermocoleostomius</taxon>
    </lineage>
</organism>
<dbReference type="RefSeq" id="WP_268607639.1">
    <property type="nucleotide sequence ID" value="NZ_CP113797.1"/>
</dbReference>
<feature type="region of interest" description="Disordered" evidence="4">
    <location>
        <begin position="158"/>
        <end position="201"/>
    </location>
</feature>
<gene>
    <name evidence="6" type="ORF">OXH18_13665</name>
</gene>
<dbReference type="SUPFAM" id="SSF53807">
    <property type="entry name" value="Helical backbone' metal receptor"/>
    <property type="match status" value="1"/>
</dbReference>
<dbReference type="PRINTS" id="PR00691">
    <property type="entry name" value="ADHESINB"/>
</dbReference>
<accession>A0A9E9C9X6</accession>
<keyword evidence="2 5" id="KW-0732">Signal</keyword>
<feature type="chain" id="PRO_5038434150" evidence="5">
    <location>
        <begin position="29"/>
        <end position="396"/>
    </location>
</feature>
<evidence type="ECO:0000313" key="6">
    <source>
        <dbReference type="EMBL" id="WAL58235.1"/>
    </source>
</evidence>
<comment type="similarity">
    <text evidence="3">Belongs to the bacterial solute-binding protein 9 family.</text>
</comment>
<protein>
    <submittedName>
        <fullName evidence="6">Zinc ABC transporter substrate-binding protein</fullName>
    </submittedName>
</protein>
<dbReference type="EMBL" id="CP113797">
    <property type="protein sequence ID" value="WAL58235.1"/>
    <property type="molecule type" value="Genomic_DNA"/>
</dbReference>
<dbReference type="InterPro" id="IPR006128">
    <property type="entry name" value="Lipoprotein_PsaA-like"/>
</dbReference>
<evidence type="ECO:0000256" key="5">
    <source>
        <dbReference type="SAM" id="SignalP"/>
    </source>
</evidence>
<dbReference type="KEGG" id="tsin:OXH18_13665"/>
<evidence type="ECO:0000256" key="3">
    <source>
        <dbReference type="RuleBase" id="RU003512"/>
    </source>
</evidence>
<dbReference type="InterPro" id="IPR006129">
    <property type="entry name" value="AdhesinB"/>
</dbReference>
<proteinExistence type="inferred from homology"/>
<evidence type="ECO:0000256" key="1">
    <source>
        <dbReference type="ARBA" id="ARBA00022448"/>
    </source>
</evidence>
<dbReference type="Pfam" id="PF01297">
    <property type="entry name" value="ZnuA"/>
    <property type="match status" value="1"/>
</dbReference>
<evidence type="ECO:0000313" key="7">
    <source>
        <dbReference type="Proteomes" id="UP001163152"/>
    </source>
</evidence>
<dbReference type="GO" id="GO:0007155">
    <property type="term" value="P:cell adhesion"/>
    <property type="evidence" value="ECO:0007669"/>
    <property type="project" value="InterPro"/>
</dbReference>
<keyword evidence="1 3" id="KW-0813">Transport</keyword>
<dbReference type="InterPro" id="IPR050492">
    <property type="entry name" value="Bact_metal-bind_prot9"/>
</dbReference>
<reference evidence="6" key="1">
    <citation type="submission" date="2022-12" db="EMBL/GenBank/DDBJ databases">
        <title>Polyphasic identification of a Novel Hot-Spring Cyanobacterium Ocullathermofonsia sinensis gen nov. sp. nov. and Genomic Insights on its Adaptations to the Thermal Habitat.</title>
        <authorList>
            <person name="Daroch M."/>
            <person name="Tang J."/>
            <person name="Jiang Y."/>
        </authorList>
    </citation>
    <scope>NUCLEOTIDE SEQUENCE</scope>
    <source>
        <strain evidence="6">PKUAC-SCTA174</strain>
    </source>
</reference>